<keyword evidence="1" id="KW-0472">Membrane</keyword>
<keyword evidence="3" id="KW-1185">Reference proteome</keyword>
<protein>
    <submittedName>
        <fullName evidence="2">Uncharacterized protein</fullName>
    </submittedName>
</protein>
<gene>
    <name evidence="2" type="ORF">ACFQ3N_19485</name>
</gene>
<sequence>MNENVVAKILFTIGVIQIGLGLILGFALANVNTNLNGYYQSVMDWSLFFGWAFGGFVSGMLFIGFYEIIKLLHKINEKMPAPNKNSTTNNAARYLDTFNQVKQEERTVDWNLGESDKEKVNELYETEDILEIIPSHLENYCLVKLQNTHGQYISIVDVGGFGAQEIHDEETKRRIMDWYNGKNEI</sequence>
<dbReference type="RefSeq" id="WP_390364747.1">
    <property type="nucleotide sequence ID" value="NZ_JBHTKJ010000073.1"/>
</dbReference>
<evidence type="ECO:0000256" key="1">
    <source>
        <dbReference type="SAM" id="Phobius"/>
    </source>
</evidence>
<feature type="transmembrane region" description="Helical" evidence="1">
    <location>
        <begin position="9"/>
        <end position="28"/>
    </location>
</feature>
<feature type="transmembrane region" description="Helical" evidence="1">
    <location>
        <begin position="48"/>
        <end position="69"/>
    </location>
</feature>
<keyword evidence="1" id="KW-1133">Transmembrane helix</keyword>
<name>A0ABW3LR33_9BACI</name>
<evidence type="ECO:0000313" key="3">
    <source>
        <dbReference type="Proteomes" id="UP001597040"/>
    </source>
</evidence>
<organism evidence="2 3">
    <name type="scientific">Virgibacillus byunsanensis</name>
    <dbReference type="NCBI Taxonomy" id="570945"/>
    <lineage>
        <taxon>Bacteria</taxon>
        <taxon>Bacillati</taxon>
        <taxon>Bacillota</taxon>
        <taxon>Bacilli</taxon>
        <taxon>Bacillales</taxon>
        <taxon>Bacillaceae</taxon>
        <taxon>Virgibacillus</taxon>
    </lineage>
</organism>
<dbReference type="EMBL" id="JBHTKJ010000073">
    <property type="protein sequence ID" value="MFD1040563.1"/>
    <property type="molecule type" value="Genomic_DNA"/>
</dbReference>
<keyword evidence="1" id="KW-0812">Transmembrane</keyword>
<reference evidence="3" key="1">
    <citation type="journal article" date="2019" name="Int. J. Syst. Evol. Microbiol.">
        <title>The Global Catalogue of Microorganisms (GCM) 10K type strain sequencing project: providing services to taxonomists for standard genome sequencing and annotation.</title>
        <authorList>
            <consortium name="The Broad Institute Genomics Platform"/>
            <consortium name="The Broad Institute Genome Sequencing Center for Infectious Disease"/>
            <person name="Wu L."/>
            <person name="Ma J."/>
        </authorList>
    </citation>
    <scope>NUCLEOTIDE SEQUENCE [LARGE SCALE GENOMIC DNA]</scope>
    <source>
        <strain evidence="3">CCUG 56754</strain>
    </source>
</reference>
<evidence type="ECO:0000313" key="2">
    <source>
        <dbReference type="EMBL" id="MFD1040563.1"/>
    </source>
</evidence>
<accession>A0ABW3LR33</accession>
<dbReference type="Proteomes" id="UP001597040">
    <property type="component" value="Unassembled WGS sequence"/>
</dbReference>
<proteinExistence type="predicted"/>
<comment type="caution">
    <text evidence="2">The sequence shown here is derived from an EMBL/GenBank/DDBJ whole genome shotgun (WGS) entry which is preliminary data.</text>
</comment>